<reference evidence="3 4" key="1">
    <citation type="submission" date="2021-02" db="EMBL/GenBank/DDBJ databases">
        <title>Leishmania (Mundinia) enrietti genome sequencing and assembly.</title>
        <authorList>
            <person name="Almutairi H."/>
            <person name="Gatherer D."/>
        </authorList>
    </citation>
    <scope>NUCLEOTIDE SEQUENCE [LARGE SCALE GENOMIC DNA]</scope>
    <source>
        <strain evidence="3">CUR178</strain>
    </source>
</reference>
<dbReference type="Proteomes" id="UP000674179">
    <property type="component" value="Chromosome 29"/>
</dbReference>
<evidence type="ECO:0000256" key="1">
    <source>
        <dbReference type="ARBA" id="ARBA00006484"/>
    </source>
</evidence>
<name>A0A836KFC6_LEIEN</name>
<keyword evidence="2" id="KW-0560">Oxidoreductase</keyword>
<dbReference type="SUPFAM" id="SSF51735">
    <property type="entry name" value="NAD(P)-binding Rossmann-fold domains"/>
    <property type="match status" value="1"/>
</dbReference>
<gene>
    <name evidence="3" type="ORF">CUR178_04266</name>
</gene>
<protein>
    <submittedName>
        <fullName evidence="3">Uncharacterized protein</fullName>
    </submittedName>
</protein>
<dbReference type="RefSeq" id="XP_067691347.1">
    <property type="nucleotide sequence ID" value="XM_067835976.1"/>
</dbReference>
<dbReference type="GeneID" id="94171486"/>
<dbReference type="Gene3D" id="3.40.50.720">
    <property type="entry name" value="NAD(P)-binding Rossmann-like Domain"/>
    <property type="match status" value="1"/>
</dbReference>
<evidence type="ECO:0000256" key="2">
    <source>
        <dbReference type="ARBA" id="ARBA00023002"/>
    </source>
</evidence>
<dbReference type="AlphaFoldDB" id="A0A836KFC6"/>
<evidence type="ECO:0000313" key="3">
    <source>
        <dbReference type="EMBL" id="KAG5474154.1"/>
    </source>
</evidence>
<proteinExistence type="inferred from homology"/>
<sequence>MSDTAAVYDFSDAVAADPALRIIICNAGSMCTPPRSSPQHFGEQLASHHVGHSLLMLRLLQIRLQSSRSHSIAMAPLPPMLTQRCATAAAATANPAAASTFREWGNEEELARHFSSFDGYGNAKMSALLFAFSLARFVERQRILAATCTVNVLHPGPIRSHIMSNSQLPLQWLLDGAVAALIRMTPVIASMCVVDLALSRRHERSNGHFFRMGQDQRIYYGDMVHDPLQRAGFKSSTLFPGIPGPAVSLSVAKQDWMWASAMDYLAAKELIDARLFSLL</sequence>
<dbReference type="OrthoDB" id="191139at2759"/>
<dbReference type="GO" id="GO:0016491">
    <property type="term" value="F:oxidoreductase activity"/>
    <property type="evidence" value="ECO:0007669"/>
    <property type="project" value="UniProtKB-KW"/>
</dbReference>
<dbReference type="KEGG" id="lenr:94171486"/>
<keyword evidence="4" id="KW-1185">Reference proteome</keyword>
<dbReference type="PANTHER" id="PTHR24320:SF148">
    <property type="entry name" value="NAD(P)-BINDING ROSSMANN-FOLD SUPERFAMILY PROTEIN"/>
    <property type="match status" value="1"/>
</dbReference>
<dbReference type="PANTHER" id="PTHR24320">
    <property type="entry name" value="RETINOL DEHYDROGENASE"/>
    <property type="match status" value="1"/>
</dbReference>
<dbReference type="InterPro" id="IPR036291">
    <property type="entry name" value="NAD(P)-bd_dom_sf"/>
</dbReference>
<evidence type="ECO:0000313" key="4">
    <source>
        <dbReference type="Proteomes" id="UP000674179"/>
    </source>
</evidence>
<organism evidence="3 4">
    <name type="scientific">Leishmania enriettii</name>
    <dbReference type="NCBI Taxonomy" id="5663"/>
    <lineage>
        <taxon>Eukaryota</taxon>
        <taxon>Discoba</taxon>
        <taxon>Euglenozoa</taxon>
        <taxon>Kinetoplastea</taxon>
        <taxon>Metakinetoplastina</taxon>
        <taxon>Trypanosomatida</taxon>
        <taxon>Trypanosomatidae</taxon>
        <taxon>Leishmaniinae</taxon>
        <taxon>Leishmania</taxon>
    </lineage>
</organism>
<comment type="caution">
    <text evidence="3">The sequence shown here is derived from an EMBL/GenBank/DDBJ whole genome shotgun (WGS) entry which is preliminary data.</text>
</comment>
<accession>A0A836KFC6</accession>
<dbReference type="EMBL" id="JAFHKP010000029">
    <property type="protein sequence ID" value="KAG5474154.1"/>
    <property type="molecule type" value="Genomic_DNA"/>
</dbReference>
<comment type="similarity">
    <text evidence="1">Belongs to the short-chain dehydrogenases/reductases (SDR) family.</text>
</comment>